<evidence type="ECO:0000256" key="4">
    <source>
        <dbReference type="ARBA" id="ARBA00035209"/>
    </source>
</evidence>
<keyword evidence="2" id="KW-0689">Ribosomal protein</keyword>
<dbReference type="PANTHER" id="PTHR11229:SF8">
    <property type="entry name" value="LARGE RIBOSOMAL SUBUNIT PROTEIN UL3M"/>
    <property type="match status" value="1"/>
</dbReference>
<dbReference type="NCBIfam" id="TIGR03625">
    <property type="entry name" value="L3_bact"/>
    <property type="match status" value="1"/>
</dbReference>
<evidence type="ECO:0000256" key="5">
    <source>
        <dbReference type="ARBA" id="ARBA00035396"/>
    </source>
</evidence>
<dbReference type="RefSeq" id="XP_005187984.2">
    <property type="nucleotide sequence ID" value="XM_005187927.4"/>
</dbReference>
<gene>
    <name evidence="7" type="primary">101892981</name>
</gene>
<dbReference type="KEGG" id="mde:101892981"/>
<name>A0A1I8M701_MUSDO</name>
<dbReference type="SUPFAM" id="SSF50447">
    <property type="entry name" value="Translation proteins"/>
    <property type="match status" value="1"/>
</dbReference>
<dbReference type="AlphaFoldDB" id="A0A1I8M701"/>
<dbReference type="InterPro" id="IPR009000">
    <property type="entry name" value="Transl_B-barrel_sf"/>
</dbReference>
<evidence type="ECO:0000256" key="1">
    <source>
        <dbReference type="ARBA" id="ARBA00006540"/>
    </source>
</evidence>
<proteinExistence type="inferred from homology"/>
<evidence type="ECO:0000313" key="7">
    <source>
        <dbReference type="EnsemblMetazoa" id="MDOA001874-PA"/>
    </source>
</evidence>
<dbReference type="eggNOG" id="KOG3141">
    <property type="taxonomic scope" value="Eukaryota"/>
</dbReference>
<dbReference type="InterPro" id="IPR000597">
    <property type="entry name" value="Ribosomal_uL3"/>
</dbReference>
<comment type="similarity">
    <text evidence="1">Belongs to the universal ribosomal protein uL3 family.</text>
</comment>
<organism evidence="7">
    <name type="scientific">Musca domestica</name>
    <name type="common">House fly</name>
    <dbReference type="NCBI Taxonomy" id="7370"/>
    <lineage>
        <taxon>Eukaryota</taxon>
        <taxon>Metazoa</taxon>
        <taxon>Ecdysozoa</taxon>
        <taxon>Arthropoda</taxon>
        <taxon>Hexapoda</taxon>
        <taxon>Insecta</taxon>
        <taxon>Pterygota</taxon>
        <taxon>Neoptera</taxon>
        <taxon>Endopterygota</taxon>
        <taxon>Diptera</taxon>
        <taxon>Brachycera</taxon>
        <taxon>Muscomorpha</taxon>
        <taxon>Muscoidea</taxon>
        <taxon>Muscidae</taxon>
        <taxon>Musca</taxon>
    </lineage>
</organism>
<protein>
    <recommendedName>
        <fullName evidence="4">Large ribosomal subunit protein uL3m</fullName>
    </recommendedName>
    <alternativeName>
        <fullName evidence="5">39S ribosomal protein L3, mitochondrial</fullName>
    </alternativeName>
</protein>
<dbReference type="GO" id="GO:0003735">
    <property type="term" value="F:structural constituent of ribosome"/>
    <property type="evidence" value="ECO:0007669"/>
    <property type="project" value="InterPro"/>
</dbReference>
<accession>A0A1I8M701</accession>
<dbReference type="VEuPathDB" id="VectorBase:MDOMA2_018286"/>
<dbReference type="GO" id="GO:0006412">
    <property type="term" value="P:translation"/>
    <property type="evidence" value="ECO:0007669"/>
    <property type="project" value="InterPro"/>
</dbReference>
<dbReference type="InterPro" id="IPR019927">
    <property type="entry name" value="Ribosomal_uL3_bac/org-type"/>
</dbReference>
<keyword evidence="3" id="KW-0687">Ribonucleoprotein</keyword>
<dbReference type="Gene3D" id="2.40.30.10">
    <property type="entry name" value="Translation factors"/>
    <property type="match status" value="2"/>
</dbReference>
<dbReference type="STRING" id="7370.A0A1I8M701"/>
<evidence type="ECO:0000256" key="3">
    <source>
        <dbReference type="ARBA" id="ARBA00023274"/>
    </source>
</evidence>
<feature type="region of interest" description="Disordered" evidence="6">
    <location>
        <begin position="247"/>
        <end position="269"/>
    </location>
</feature>
<dbReference type="PANTHER" id="PTHR11229">
    <property type="entry name" value="50S RIBOSOMAL PROTEIN L3"/>
    <property type="match status" value="1"/>
</dbReference>
<dbReference type="EnsemblMetazoa" id="MDOA001874-RA">
    <property type="protein sequence ID" value="MDOA001874-PA"/>
    <property type="gene ID" value="MDOA001874"/>
</dbReference>
<reference evidence="7" key="1">
    <citation type="submission" date="2020-05" db="UniProtKB">
        <authorList>
            <consortium name="EnsemblMetazoa"/>
        </authorList>
    </citation>
    <scope>IDENTIFICATION</scope>
    <source>
        <strain evidence="7">Aabys</strain>
    </source>
</reference>
<evidence type="ECO:0000256" key="2">
    <source>
        <dbReference type="ARBA" id="ARBA00022980"/>
    </source>
</evidence>
<sequence>MIKSLILDLGRLRLAPLAVTQVREKGQLSRPHLRNPTWFLRKERKMRDNHVTSENKSFVQEIVQDKYGPPALIKGVATYDQSKREELVKTEKIETEPWTTASRRTGVIARKIGQYPLWLKNGERIRTTLLQIVDNHVVKYIPPELYKPAQVPSVAKLNSYGCLLVGAESCDPSTLTKEYCGLFKDSGLLPKKHLVRFLVSPNAAIPVGTPLNVTHFRVGDYVDVRGKTVDHGFQGVVKRHGFKGMPASHGVTKTHRRPGNIGGGGEKGRVWPGTKLPGHMGNRWRISKGLRIWRINTKYNVMWVSGSAIPGSTNGLVYIYDTILPLRKHKTAPPFPTMFDQTLEGPDDIWFDAVHNFKDETITFQPEE</sequence>
<dbReference type="FunFam" id="2.40.30.10:FF:000049">
    <property type="entry name" value="39S ribosomal protein L3, mitochondrial"/>
    <property type="match status" value="1"/>
</dbReference>
<dbReference type="GO" id="GO:0005762">
    <property type="term" value="C:mitochondrial large ribosomal subunit"/>
    <property type="evidence" value="ECO:0007669"/>
    <property type="project" value="TreeGrafter"/>
</dbReference>
<dbReference type="VEuPathDB" id="VectorBase:MDOA001874"/>
<dbReference type="OrthoDB" id="274683at2759"/>
<evidence type="ECO:0000256" key="6">
    <source>
        <dbReference type="SAM" id="MobiDB-lite"/>
    </source>
</evidence>
<dbReference type="Pfam" id="PF00297">
    <property type="entry name" value="Ribosomal_L3"/>
    <property type="match status" value="1"/>
</dbReference>